<dbReference type="InterPro" id="IPR010127">
    <property type="entry name" value="Phasin_subfam-1"/>
</dbReference>
<dbReference type="InterPro" id="IPR018968">
    <property type="entry name" value="Phasin"/>
</dbReference>
<evidence type="ECO:0000313" key="3">
    <source>
        <dbReference type="Proteomes" id="UP000094412"/>
    </source>
</evidence>
<dbReference type="AlphaFoldDB" id="A0A1C2DSJ4"/>
<feature type="domain" description="Phasin" evidence="1">
    <location>
        <begin position="6"/>
        <end position="104"/>
    </location>
</feature>
<evidence type="ECO:0000259" key="1">
    <source>
        <dbReference type="Pfam" id="PF09361"/>
    </source>
</evidence>
<dbReference type="Pfam" id="PF09361">
    <property type="entry name" value="Phasin_2"/>
    <property type="match status" value="1"/>
</dbReference>
<dbReference type="STRING" id="1566387.QV13_13480"/>
<dbReference type="Proteomes" id="UP000094412">
    <property type="component" value="Unassembled WGS sequence"/>
</dbReference>
<sequence>MSQTYEDFTKYSKEFADTGLKSFASLSKGAQAIATEATEYTKKSFENGAAHVEKLFSAKSLESAVEIQADYVKNAYEAFVAEATKISELYADLAKDAYKPFESAVAQAK</sequence>
<organism evidence="2 3">
    <name type="scientific">Mesorhizobium hungaricum</name>
    <dbReference type="NCBI Taxonomy" id="1566387"/>
    <lineage>
        <taxon>Bacteria</taxon>
        <taxon>Pseudomonadati</taxon>
        <taxon>Pseudomonadota</taxon>
        <taxon>Alphaproteobacteria</taxon>
        <taxon>Hyphomicrobiales</taxon>
        <taxon>Phyllobacteriaceae</taxon>
        <taxon>Mesorhizobium</taxon>
    </lineage>
</organism>
<proteinExistence type="predicted"/>
<accession>A0A1C2DSJ4</accession>
<reference evidence="2 3" key="1">
    <citation type="submission" date="2016-08" db="EMBL/GenBank/DDBJ databases">
        <title>Whole genome sequence of Mesorhizobium sp. strain UASWS1009 isolated from industrial sewage.</title>
        <authorList>
            <person name="Crovadore J."/>
            <person name="Calmin G."/>
            <person name="Chablais R."/>
            <person name="Cochard B."/>
            <person name="Lefort F."/>
        </authorList>
    </citation>
    <scope>NUCLEOTIDE SEQUENCE [LARGE SCALE GENOMIC DNA]</scope>
    <source>
        <strain evidence="2 3">UASWS1009</strain>
    </source>
</reference>
<dbReference type="RefSeq" id="WP_024924119.1">
    <property type="nucleotide sequence ID" value="NZ_MDEO01000032.1"/>
</dbReference>
<name>A0A1C2DSJ4_9HYPH</name>
<protein>
    <submittedName>
        <fullName evidence="2">Phasin</fullName>
    </submittedName>
</protein>
<dbReference type="EMBL" id="MDEO01000032">
    <property type="protein sequence ID" value="OCX17740.1"/>
    <property type="molecule type" value="Genomic_DNA"/>
</dbReference>
<keyword evidence="3" id="KW-1185">Reference proteome</keyword>
<gene>
    <name evidence="2" type="ORF">QV13_13480</name>
</gene>
<dbReference type="NCBIfam" id="TIGR01841">
    <property type="entry name" value="phasin"/>
    <property type="match status" value="1"/>
</dbReference>
<evidence type="ECO:0000313" key="2">
    <source>
        <dbReference type="EMBL" id="OCX17740.1"/>
    </source>
</evidence>
<comment type="caution">
    <text evidence="2">The sequence shown here is derived from an EMBL/GenBank/DDBJ whole genome shotgun (WGS) entry which is preliminary data.</text>
</comment>
<dbReference type="OrthoDB" id="7678100at2"/>